<comment type="caution">
    <text evidence="2">The sequence shown here is derived from an EMBL/GenBank/DDBJ whole genome shotgun (WGS) entry which is preliminary data.</text>
</comment>
<evidence type="ECO:0000256" key="1">
    <source>
        <dbReference type="SAM" id="SignalP"/>
    </source>
</evidence>
<dbReference type="GeneID" id="36555470"/>
<sequence length="113" mass="12154">MQFTLLTSLCALVASVSAIQINYYSDGGCENFITSPPNVPIGRCYDYAWDGQNSANIANCDSNVYGCKCYFYAQAGCKGAVDSANTGSYDGTNCVSNWGHGFKSFHCFVDHGL</sequence>
<keyword evidence="1" id="KW-0732">Signal</keyword>
<proteinExistence type="predicted"/>
<dbReference type="VEuPathDB" id="FungiDB:P170DRAFT_427449"/>
<dbReference type="Proteomes" id="UP000234275">
    <property type="component" value="Unassembled WGS sequence"/>
</dbReference>
<keyword evidence="3" id="KW-1185">Reference proteome</keyword>
<reference evidence="2 3" key="1">
    <citation type="submission" date="2016-12" db="EMBL/GenBank/DDBJ databases">
        <title>The genomes of Aspergillus section Nigri reveals drivers in fungal speciation.</title>
        <authorList>
            <consortium name="DOE Joint Genome Institute"/>
            <person name="Vesth T.C."/>
            <person name="Nybo J."/>
            <person name="Theobald S."/>
            <person name="Brandl J."/>
            <person name="Frisvad J.C."/>
            <person name="Nielsen K.F."/>
            <person name="Lyhne E.K."/>
            <person name="Kogle M.E."/>
            <person name="Kuo A."/>
            <person name="Riley R."/>
            <person name="Clum A."/>
            <person name="Nolan M."/>
            <person name="Lipzen A."/>
            <person name="Salamov A."/>
            <person name="Henrissat B."/>
            <person name="Wiebenga A."/>
            <person name="De Vries R.P."/>
            <person name="Grigoriev I.V."/>
            <person name="Mortensen U.H."/>
            <person name="Andersen M.R."/>
            <person name="Baker S.E."/>
        </authorList>
    </citation>
    <scope>NUCLEOTIDE SEQUENCE [LARGE SCALE GENOMIC DNA]</scope>
    <source>
        <strain evidence="2 3">IBT 23096</strain>
    </source>
</reference>
<evidence type="ECO:0008006" key="4">
    <source>
        <dbReference type="Google" id="ProtNLM"/>
    </source>
</evidence>
<protein>
    <recommendedName>
        <fullName evidence="4">Small secreted protein</fullName>
    </recommendedName>
</protein>
<dbReference type="EMBL" id="MSFO01000005">
    <property type="protein sequence ID" value="PLB48362.1"/>
    <property type="molecule type" value="Genomic_DNA"/>
</dbReference>
<dbReference type="RefSeq" id="XP_024703664.1">
    <property type="nucleotide sequence ID" value="XM_024847771.1"/>
</dbReference>
<feature type="signal peptide" evidence="1">
    <location>
        <begin position="1"/>
        <end position="18"/>
    </location>
</feature>
<evidence type="ECO:0000313" key="3">
    <source>
        <dbReference type="Proteomes" id="UP000234275"/>
    </source>
</evidence>
<feature type="chain" id="PRO_5014182556" description="Small secreted protein" evidence="1">
    <location>
        <begin position="19"/>
        <end position="113"/>
    </location>
</feature>
<gene>
    <name evidence="2" type="ORF">P170DRAFT_427449</name>
</gene>
<dbReference type="AlphaFoldDB" id="A0A2I2G659"/>
<name>A0A2I2G659_9EURO</name>
<accession>A0A2I2G659</accession>
<dbReference type="OrthoDB" id="5133123at2759"/>
<organism evidence="2 3">
    <name type="scientific">Aspergillus steynii IBT 23096</name>
    <dbReference type="NCBI Taxonomy" id="1392250"/>
    <lineage>
        <taxon>Eukaryota</taxon>
        <taxon>Fungi</taxon>
        <taxon>Dikarya</taxon>
        <taxon>Ascomycota</taxon>
        <taxon>Pezizomycotina</taxon>
        <taxon>Eurotiomycetes</taxon>
        <taxon>Eurotiomycetidae</taxon>
        <taxon>Eurotiales</taxon>
        <taxon>Aspergillaceae</taxon>
        <taxon>Aspergillus</taxon>
        <taxon>Aspergillus subgen. Circumdati</taxon>
    </lineage>
</organism>
<evidence type="ECO:0000313" key="2">
    <source>
        <dbReference type="EMBL" id="PLB48362.1"/>
    </source>
</evidence>